<dbReference type="Proteomes" id="UP000765509">
    <property type="component" value="Unassembled WGS sequence"/>
</dbReference>
<accession>A0A9Q3DB62</accession>
<evidence type="ECO:0000313" key="1">
    <source>
        <dbReference type="EMBL" id="MBW0500611.1"/>
    </source>
</evidence>
<comment type="caution">
    <text evidence="1">The sequence shown here is derived from an EMBL/GenBank/DDBJ whole genome shotgun (WGS) entry which is preliminary data.</text>
</comment>
<dbReference type="AlphaFoldDB" id="A0A9Q3DB62"/>
<keyword evidence="2" id="KW-1185">Reference proteome</keyword>
<sequence>MHSPAQSIIITPSSLPNLQESNPILSNLDQLDSHPAHSNNLSSLRSWVTSSPSTTRIVIPSKSLPRPGPRPSPITYSFPIPQNDHFNSNSSPRSHLELFTPSNQISSTKPILPSLKITPLKRKTQKLKIIPTGFSCDFSLVSSPFDSNGRYLGSRFSTCSSSINSHASSQSHQLLPSNPTLNSTRQVFNDLDERISNFKTSNSINHINLSTSQTLKSISSRNLQRIHQWLAEIPPSAYCSR</sequence>
<evidence type="ECO:0000313" key="2">
    <source>
        <dbReference type="Proteomes" id="UP000765509"/>
    </source>
</evidence>
<name>A0A9Q3DB62_9BASI</name>
<reference evidence="1" key="1">
    <citation type="submission" date="2021-03" db="EMBL/GenBank/DDBJ databases">
        <title>Draft genome sequence of rust myrtle Austropuccinia psidii MF-1, a brazilian biotype.</title>
        <authorList>
            <person name="Quecine M.C."/>
            <person name="Pachon D.M.R."/>
            <person name="Bonatelli M.L."/>
            <person name="Correr F.H."/>
            <person name="Franceschini L.M."/>
            <person name="Leite T.F."/>
            <person name="Margarido G.R.A."/>
            <person name="Almeida C.A."/>
            <person name="Ferrarezi J.A."/>
            <person name="Labate C.A."/>
        </authorList>
    </citation>
    <scope>NUCLEOTIDE SEQUENCE</scope>
    <source>
        <strain evidence="1">MF-1</strain>
    </source>
</reference>
<protein>
    <submittedName>
        <fullName evidence="1">Uncharacterized protein</fullName>
    </submittedName>
</protein>
<gene>
    <name evidence="1" type="ORF">O181_040326</name>
</gene>
<dbReference type="EMBL" id="AVOT02015908">
    <property type="protein sequence ID" value="MBW0500611.1"/>
    <property type="molecule type" value="Genomic_DNA"/>
</dbReference>
<proteinExistence type="predicted"/>
<organism evidence="1 2">
    <name type="scientific">Austropuccinia psidii MF-1</name>
    <dbReference type="NCBI Taxonomy" id="1389203"/>
    <lineage>
        <taxon>Eukaryota</taxon>
        <taxon>Fungi</taxon>
        <taxon>Dikarya</taxon>
        <taxon>Basidiomycota</taxon>
        <taxon>Pucciniomycotina</taxon>
        <taxon>Pucciniomycetes</taxon>
        <taxon>Pucciniales</taxon>
        <taxon>Sphaerophragmiaceae</taxon>
        <taxon>Austropuccinia</taxon>
    </lineage>
</organism>